<evidence type="ECO:0000259" key="4">
    <source>
        <dbReference type="PROSITE" id="PS51203"/>
    </source>
</evidence>
<dbReference type="GO" id="GO:0051082">
    <property type="term" value="F:unfolded protein binding"/>
    <property type="evidence" value="ECO:0007669"/>
    <property type="project" value="TreeGrafter"/>
</dbReference>
<evidence type="ECO:0000256" key="1">
    <source>
        <dbReference type="ARBA" id="ARBA00005607"/>
    </source>
</evidence>
<sequence length="482" mass="54892">MLTPSFQIAQTNEHLIINIQAPYTQLKDVEINALGSEFWFYSSPYFLRLHFPCGVVDDDEPPASFNADKGEFEIRLCKEVAGQHFPDLDLLGTLLAPKKQDKNVKPSIEVVSETVEEEEDEDEDLDEWLIEQELPSTEPETEALFNAPKYGFGNLTQGVFKQLKSEFQEIIDLPEPDLTPAARRVELRMGEEDKRFCCDHYLADYMEPEVVREYLAFSPSWLAETTASGPVKLTETEKSMLKNLGNKEFLLNKEDKVSVWLSLVDIVFAFAYNHRTTLGENTVESAWTINKLSATLSWFANHSSVRGVVVSCFRRLLTYSLYRHWDLAQLVLKDTIAILKLGRRQVLKCLLEVHSLFAHSEPRYLLNQLYISDYCIWLQRASERKLARFAEALEQVNICKGDVGFDLEELEHAALLVQEEEESLTDRIENLHLDSSRSSSSSETESSSSEDSSSLDSDDDSSEDSCQRSSQQTTFSNPTMTS</sequence>
<dbReference type="InterPro" id="IPR008978">
    <property type="entry name" value="HSP20-like_chaperone"/>
</dbReference>
<feature type="compositionally biased region" description="Polar residues" evidence="3">
    <location>
        <begin position="471"/>
        <end position="482"/>
    </location>
</feature>
<dbReference type="InterPro" id="IPR007009">
    <property type="entry name" value="Shq1_C"/>
</dbReference>
<accession>A0A1B6M5G6</accession>
<dbReference type="Gene3D" id="2.60.40.790">
    <property type="match status" value="1"/>
</dbReference>
<dbReference type="GO" id="GO:0000493">
    <property type="term" value="P:box H/ACA snoRNP assembly"/>
    <property type="evidence" value="ECO:0007669"/>
    <property type="project" value="InterPro"/>
</dbReference>
<name>A0A1B6M5G6_9HEMI</name>
<protein>
    <recommendedName>
        <fullName evidence="2">Protein SHQ1 homolog</fullName>
    </recommendedName>
</protein>
<dbReference type="GO" id="GO:0005737">
    <property type="term" value="C:cytoplasm"/>
    <property type="evidence" value="ECO:0007669"/>
    <property type="project" value="TreeGrafter"/>
</dbReference>
<dbReference type="Pfam" id="PF21413">
    <property type="entry name" value="SHQ1-like_CS"/>
    <property type="match status" value="1"/>
</dbReference>
<gene>
    <name evidence="5" type="ORF">g.41573</name>
</gene>
<evidence type="ECO:0000256" key="2">
    <source>
        <dbReference type="ARBA" id="ARBA00013750"/>
    </source>
</evidence>
<feature type="domain" description="CS" evidence="4">
    <location>
        <begin position="1"/>
        <end position="89"/>
    </location>
</feature>
<dbReference type="InterPro" id="IPR039742">
    <property type="entry name" value="Shq1"/>
</dbReference>
<dbReference type="PROSITE" id="PS51203">
    <property type="entry name" value="CS"/>
    <property type="match status" value="1"/>
</dbReference>
<evidence type="ECO:0000313" key="5">
    <source>
        <dbReference type="EMBL" id="JAT31177.1"/>
    </source>
</evidence>
<dbReference type="EMBL" id="GEBQ01008800">
    <property type="protein sequence ID" value="JAT31177.1"/>
    <property type="molecule type" value="Transcribed_RNA"/>
</dbReference>
<proteinExistence type="inferred from homology"/>
<dbReference type="PANTHER" id="PTHR12967:SF0">
    <property type="entry name" value="PROTEIN SHQ1 HOMOLOG"/>
    <property type="match status" value="1"/>
</dbReference>
<comment type="similarity">
    <text evidence="1">Belongs to the SHQ1 family.</text>
</comment>
<dbReference type="AlphaFoldDB" id="A0A1B6M5G6"/>
<reference evidence="5" key="1">
    <citation type="submission" date="2015-11" db="EMBL/GenBank/DDBJ databases">
        <title>De novo transcriptome assembly of four potential Pierce s Disease insect vectors from Arizona vineyards.</title>
        <authorList>
            <person name="Tassone E.E."/>
        </authorList>
    </citation>
    <scope>NUCLEOTIDE SEQUENCE</scope>
</reference>
<dbReference type="Pfam" id="PF04925">
    <property type="entry name" value="SHQ1"/>
    <property type="match status" value="1"/>
</dbReference>
<feature type="region of interest" description="Disordered" evidence="3">
    <location>
        <begin position="431"/>
        <end position="482"/>
    </location>
</feature>
<evidence type="ECO:0000256" key="3">
    <source>
        <dbReference type="SAM" id="MobiDB-lite"/>
    </source>
</evidence>
<dbReference type="GO" id="GO:0005654">
    <property type="term" value="C:nucleoplasm"/>
    <property type="evidence" value="ECO:0007669"/>
    <property type="project" value="TreeGrafter"/>
</dbReference>
<dbReference type="PANTHER" id="PTHR12967">
    <property type="entry name" value="PROTEIN SHQ1 HOMOLOG"/>
    <property type="match status" value="1"/>
</dbReference>
<organism evidence="5">
    <name type="scientific">Graphocephala atropunctata</name>
    <dbReference type="NCBI Taxonomy" id="36148"/>
    <lineage>
        <taxon>Eukaryota</taxon>
        <taxon>Metazoa</taxon>
        <taxon>Ecdysozoa</taxon>
        <taxon>Arthropoda</taxon>
        <taxon>Hexapoda</taxon>
        <taxon>Insecta</taxon>
        <taxon>Pterygota</taxon>
        <taxon>Neoptera</taxon>
        <taxon>Paraneoptera</taxon>
        <taxon>Hemiptera</taxon>
        <taxon>Auchenorrhyncha</taxon>
        <taxon>Membracoidea</taxon>
        <taxon>Cicadellidae</taxon>
        <taxon>Cicadellinae</taxon>
        <taxon>Cicadellini</taxon>
        <taxon>Graphocephala</taxon>
    </lineage>
</organism>
<feature type="compositionally biased region" description="Low complexity" evidence="3">
    <location>
        <begin position="436"/>
        <end position="455"/>
    </location>
</feature>
<dbReference type="InterPro" id="IPR007052">
    <property type="entry name" value="CS_dom"/>
</dbReference>
<dbReference type="InterPro" id="IPR048696">
    <property type="entry name" value="SHQ1-like_CS"/>
</dbReference>